<name>A0A061IXZ5_TRYRA</name>
<dbReference type="EMBL" id="AUPL01006423">
    <property type="protein sequence ID" value="ESL05912.1"/>
    <property type="molecule type" value="Genomic_DNA"/>
</dbReference>
<comment type="caution">
    <text evidence="6">The sequence shown here is derived from an EMBL/GenBank/DDBJ whole genome shotgun (WGS) entry which is preliminary data.</text>
</comment>
<keyword evidence="2" id="KW-0863">Zinc-finger</keyword>
<evidence type="ECO:0000313" key="6">
    <source>
        <dbReference type="EMBL" id="ESL05912.1"/>
    </source>
</evidence>
<keyword evidence="7" id="KW-1185">Reference proteome</keyword>
<dbReference type="OrthoDB" id="241166at2759"/>
<feature type="compositionally biased region" description="Low complexity" evidence="4">
    <location>
        <begin position="1056"/>
        <end position="1067"/>
    </location>
</feature>
<dbReference type="InterPro" id="IPR001876">
    <property type="entry name" value="Znf_RanBP2"/>
</dbReference>
<evidence type="ECO:0000256" key="3">
    <source>
        <dbReference type="ARBA" id="ARBA00022833"/>
    </source>
</evidence>
<feature type="domain" description="RanBP2-type" evidence="5">
    <location>
        <begin position="718"/>
        <end position="737"/>
    </location>
</feature>
<protein>
    <recommendedName>
        <fullName evidence="5">RanBP2-type domain-containing protein</fullName>
    </recommendedName>
</protein>
<sequence>MLRAPYLRAAVTGHRGILLPLEYHSGSSHGAASVLEQLRRLDDGGRFATANAAPSLALWLYRSSLLRRLWLEGIVFDAIVEDRLTARGFTALLRRTLQTPRFLRGEETATQEEAIGLVWGVQKEFALRVVAAIVDENQWRWTLREAWDCATALVKDSVHPDDVVSLLLLLPLAQRLATMGDGGRTLHERLQELHARKLHGGVLWLLARRASPTPRPEQKLLEAATAAACAASTCVMLKSAGGNVVGDEDGEDRVTSVFQTGRASGSPRQGSIFLPFWRALFYEMVQHAHCVLRDPTAPERGQVGALLSLRRVLCSFRRHGRVHPVLELHIALTTPWRKGLATDPAAVNARYGPLVFREVLLLDAYTLMTLGHVGETAIDVNDAAVREVTTIQSRCLSHLEALARNEPETGVDRDVMGLHRGARAGVERRLREGIRLSFKLLLRCGAYKTIHEILTRCPALGGSWESGKALVMLGKHTEAVSVFTHFLESTRQHFASGIPQHIRSMMLEAVGGAARSCLSDAGDVPGPLLRLYELTRTWGFPVPAAVVFATILRACCTEGGAPAGHTAVGWKRRLVLMNTLLRHHLTNATYVRDGLLLSTVELYVKLLAECRDEALLSHLELLPALQLAHPELPVYRVALLHFLRVEHQDAVTAVLQHIVPSFRDATVCLTPLQELPLAALEALARHVAQAGCGEQRVVTAVGTALEYRQFAEEQRLPWQCHLCRHWNKKNASVCWLCGALELAVVRCGACGGFSPTSAPDCQLCGAKTQERAGEQGAPHVREGCTIFPLRKWRCGRCNHTNEPHHIFYCTKCGSVQPAMEEALTQTSFHCRVCSRHNPLGLLRPWCPTCGTLSPVAVTGPPKTLWRCVECHTLTPWLFTHCQCCGGAKPAQTSRFDTPWFTPVCSGCKVTNPAWSIVCHGCGARLTACGEREEQGEGKQEELEVDLAVGQVSAAASSASCRHCGTKYADAGETVCQTCFIPRPNNTFRLWVCLRNNCLGVNLHRATDNGLLVCNHCGVAHDLAVVGGYYSNPLRFRETASVGKGDGGREDLPTAPSSPGSRNSQSPSALLLPVPSAPRVCSACDAYLQLQNVAQICPLCFHCGYASPQSSGVSAAEHDVALRLILQAMLQMVHRVKQGLVSHPKALSLLCSTTLAYLRADEAQLPWRSCDLANDMRCSVHSRVPVMEDDTIHSSVRDVAELIRTICAIASSTMTTTGTNGSTKEVATFSWVERRPWVLLALDWVDLMNRTTEYDELGFDVLAQLCMVVRPQQGTHIFRETRWAYLRHMKLPREWFVNDVVCPTCLLPKTRETWEAAHTCRCTVRVTDVGRTHAPVLTTTT</sequence>
<evidence type="ECO:0000256" key="2">
    <source>
        <dbReference type="ARBA" id="ARBA00022771"/>
    </source>
</evidence>
<keyword evidence="3" id="KW-0862">Zinc</keyword>
<reference evidence="6 7" key="1">
    <citation type="submission" date="2013-07" db="EMBL/GenBank/DDBJ databases">
        <authorList>
            <person name="Stoco P.H."/>
            <person name="Wagner G."/>
            <person name="Gerber A."/>
            <person name="Zaha A."/>
            <person name="Thompson C."/>
            <person name="Bartholomeu D.C."/>
            <person name="Luckemeyer D.D."/>
            <person name="Bahia D."/>
            <person name="Loreto E."/>
            <person name="Prestes E.B."/>
            <person name="Lima F.M."/>
            <person name="Rodrigues-Luiz G."/>
            <person name="Vallejo G.A."/>
            <person name="Filho J.F."/>
            <person name="Monteiro K.M."/>
            <person name="Tyler K.M."/>
            <person name="de Almeida L.G."/>
            <person name="Ortiz M.F."/>
            <person name="Siervo M.A."/>
            <person name="de Moraes M.H."/>
            <person name="Cunha O.L."/>
            <person name="Mendonca-Neto R."/>
            <person name="Silva R."/>
            <person name="Teixeira S.M."/>
            <person name="Murta S.M."/>
            <person name="Sincero T.C."/>
            <person name="Mendes T.A."/>
            <person name="Urmenyi T.P."/>
            <person name="Silva V.G."/>
            <person name="da Rocha W.D."/>
            <person name="Andersson B."/>
            <person name="Romanha A.J."/>
            <person name="Steindel M."/>
            <person name="de Vasconcelos A.T."/>
            <person name="Grisard E.C."/>
        </authorList>
    </citation>
    <scope>NUCLEOTIDE SEQUENCE [LARGE SCALE GENOMIC DNA]</scope>
    <source>
        <strain evidence="6 7">SC58</strain>
    </source>
</reference>
<evidence type="ECO:0000313" key="7">
    <source>
        <dbReference type="Proteomes" id="UP000031737"/>
    </source>
</evidence>
<evidence type="ECO:0000259" key="5">
    <source>
        <dbReference type="PROSITE" id="PS01358"/>
    </source>
</evidence>
<organism evidence="6 7">
    <name type="scientific">Trypanosoma rangeli SC58</name>
    <dbReference type="NCBI Taxonomy" id="429131"/>
    <lineage>
        <taxon>Eukaryota</taxon>
        <taxon>Discoba</taxon>
        <taxon>Euglenozoa</taxon>
        <taxon>Kinetoplastea</taxon>
        <taxon>Metakinetoplastina</taxon>
        <taxon>Trypanosomatida</taxon>
        <taxon>Trypanosomatidae</taxon>
        <taxon>Trypanosoma</taxon>
        <taxon>Herpetosoma</taxon>
    </lineage>
</organism>
<feature type="region of interest" description="Disordered" evidence="4">
    <location>
        <begin position="1040"/>
        <end position="1067"/>
    </location>
</feature>
<dbReference type="SMART" id="SM00547">
    <property type="entry name" value="ZnF_RBZ"/>
    <property type="match status" value="3"/>
</dbReference>
<evidence type="ECO:0000256" key="1">
    <source>
        <dbReference type="ARBA" id="ARBA00022723"/>
    </source>
</evidence>
<evidence type="ECO:0000256" key="4">
    <source>
        <dbReference type="SAM" id="MobiDB-lite"/>
    </source>
</evidence>
<dbReference type="VEuPathDB" id="TriTrypDB:TRSC58_06423"/>
<accession>A0A061IXZ5</accession>
<proteinExistence type="predicted"/>
<dbReference type="GO" id="GO:0008270">
    <property type="term" value="F:zinc ion binding"/>
    <property type="evidence" value="ECO:0007669"/>
    <property type="project" value="UniProtKB-KW"/>
</dbReference>
<dbReference type="Proteomes" id="UP000031737">
    <property type="component" value="Unassembled WGS sequence"/>
</dbReference>
<gene>
    <name evidence="6" type="ORF">TRSC58_06423</name>
</gene>
<keyword evidence="1" id="KW-0479">Metal-binding</keyword>
<dbReference type="PROSITE" id="PS01358">
    <property type="entry name" value="ZF_RANBP2_1"/>
    <property type="match status" value="1"/>
</dbReference>